<dbReference type="GO" id="GO:0009252">
    <property type="term" value="P:peptidoglycan biosynthetic process"/>
    <property type="evidence" value="ECO:0007669"/>
    <property type="project" value="UniProtKB-KW"/>
</dbReference>
<dbReference type="PANTHER" id="PTHR30474:SF2">
    <property type="entry name" value="PEPTIDOGLYCAN GLYCOSYLTRANSFERASE FTSW-RELATED"/>
    <property type="match status" value="1"/>
</dbReference>
<dbReference type="Proteomes" id="UP000283492">
    <property type="component" value="Unassembled WGS sequence"/>
</dbReference>
<feature type="transmembrane region" description="Helical" evidence="17">
    <location>
        <begin position="165"/>
        <end position="183"/>
    </location>
</feature>
<evidence type="ECO:0000313" key="19">
    <source>
        <dbReference type="Proteomes" id="UP000283492"/>
    </source>
</evidence>
<accession>A0A413TCZ4</accession>
<comment type="catalytic activity">
    <reaction evidence="15">
        <text>[GlcNAc-(1-&gt;4)-Mur2Ac(oyl-L-Ala-gamma-D-Glu-L-Lys-D-Ala-D-Ala)](n)-di-trans,octa-cis-undecaprenyl diphosphate + beta-D-GlcNAc-(1-&gt;4)-Mur2Ac(oyl-L-Ala-gamma-D-Glu-L-Lys-D-Ala-D-Ala)-di-trans,octa-cis-undecaprenyl diphosphate = [GlcNAc-(1-&gt;4)-Mur2Ac(oyl-L-Ala-gamma-D-Glu-L-Lys-D-Ala-D-Ala)](n+1)-di-trans,octa-cis-undecaprenyl diphosphate + di-trans,octa-cis-undecaprenyl diphosphate + H(+)</text>
        <dbReference type="Rhea" id="RHEA:23708"/>
        <dbReference type="Rhea" id="RHEA-COMP:9602"/>
        <dbReference type="Rhea" id="RHEA-COMP:9603"/>
        <dbReference type="ChEBI" id="CHEBI:15378"/>
        <dbReference type="ChEBI" id="CHEBI:58405"/>
        <dbReference type="ChEBI" id="CHEBI:60033"/>
        <dbReference type="ChEBI" id="CHEBI:78435"/>
        <dbReference type="EC" id="2.4.99.28"/>
    </reaction>
</comment>
<dbReference type="Pfam" id="PF01098">
    <property type="entry name" value="FTSW_RODA_SPOVE"/>
    <property type="match status" value="1"/>
</dbReference>
<feature type="transmembrane region" description="Helical" evidence="17">
    <location>
        <begin position="278"/>
        <end position="299"/>
    </location>
</feature>
<evidence type="ECO:0000256" key="12">
    <source>
        <dbReference type="ARBA" id="ARBA00041185"/>
    </source>
</evidence>
<dbReference type="AlphaFoldDB" id="A0A413TCZ4"/>
<gene>
    <name evidence="18" type="ORF">DW914_17555</name>
</gene>
<feature type="transmembrane region" description="Helical" evidence="17">
    <location>
        <begin position="396"/>
        <end position="421"/>
    </location>
</feature>
<evidence type="ECO:0000256" key="16">
    <source>
        <dbReference type="ARBA" id="ARBA00049966"/>
    </source>
</evidence>
<keyword evidence="3" id="KW-0808">Transferase</keyword>
<evidence type="ECO:0000256" key="14">
    <source>
        <dbReference type="ARBA" id="ARBA00044770"/>
    </source>
</evidence>
<dbReference type="GO" id="GO:0008955">
    <property type="term" value="F:peptidoglycan glycosyltransferase activity"/>
    <property type="evidence" value="ECO:0007669"/>
    <property type="project" value="UniProtKB-EC"/>
</dbReference>
<keyword evidence="4 17" id="KW-0812">Transmembrane</keyword>
<evidence type="ECO:0000256" key="11">
    <source>
        <dbReference type="ARBA" id="ARBA00038053"/>
    </source>
</evidence>
<evidence type="ECO:0000313" key="18">
    <source>
        <dbReference type="EMBL" id="RHA82882.1"/>
    </source>
</evidence>
<comment type="subcellular location">
    <subcellularLocation>
        <location evidence="1">Membrane</location>
        <topology evidence="1">Multi-pass membrane protein</topology>
    </subcellularLocation>
</comment>
<feature type="transmembrane region" description="Helical" evidence="17">
    <location>
        <begin position="248"/>
        <end position="266"/>
    </location>
</feature>
<organism evidence="18 19">
    <name type="scientific">Roseburia inulinivorans</name>
    <dbReference type="NCBI Taxonomy" id="360807"/>
    <lineage>
        <taxon>Bacteria</taxon>
        <taxon>Bacillati</taxon>
        <taxon>Bacillota</taxon>
        <taxon>Clostridia</taxon>
        <taxon>Lachnospirales</taxon>
        <taxon>Lachnospiraceae</taxon>
        <taxon>Roseburia</taxon>
    </lineage>
</organism>
<sequence>MERISICCSQCSCNGGVNMEKYLEKLLLQIRCKKARPYIAEEIRGHIESQIEDNIADGMSYEEAEKNAVADMGDPVTVGISLDKIHKPQIAWKLLVIVGILSLLGILLQQSIFYQSGYSKLEPFMQEMYQLETESFVYSVFIGFVLMCGIYFIDYTVIAKYSKIIGLFIITMGILLLAGFFGGDINGVRYSIGFGMFRISATSLMMFYVPIYGAILYKYRDGGFSALLKSIVCLIIPVFITFRMPNLIVAIIMMISMLIQLTVAILKGWFKISVKKTIVSLWAVFMFLPIMLLFVMYTFHLLAEYQEARIRSFFSASREGFYLTSMLRTFSKDILFVGNSGNDVIGSLPEFNSDYIFSYILNSYGSIAGIVVVAVLAALVMFIFGASIKQKNELGMVMGFGCGMIILLNILLNLLGALGIIPPASSFLPFLSIGRSNILLCYALVGIIMSIYRYKDVYPKKIRASQVSFQKTIYNVKMD</sequence>
<keyword evidence="7 17" id="KW-1133">Transmembrane helix</keyword>
<comment type="function">
    <text evidence="16">Peptidoglycan polymerase that is essential for cell division.</text>
</comment>
<feature type="transmembrane region" description="Helical" evidence="17">
    <location>
        <begin position="356"/>
        <end position="384"/>
    </location>
</feature>
<protein>
    <recommendedName>
        <fullName evidence="12">Probable peptidoglycan glycosyltransferase FtsW</fullName>
        <ecNumber evidence="14">2.4.99.28</ecNumber>
    </recommendedName>
    <alternativeName>
        <fullName evidence="13">Cell division protein FtsW</fullName>
    </alternativeName>
    <alternativeName>
        <fullName evidence="10">Cell wall polymerase</fullName>
    </alternativeName>
    <alternativeName>
        <fullName evidence="9">Peptidoglycan polymerase</fullName>
    </alternativeName>
</protein>
<keyword evidence="8 17" id="KW-0472">Membrane</keyword>
<feature type="transmembrane region" description="Helical" evidence="17">
    <location>
        <begin position="195"/>
        <end position="217"/>
    </location>
</feature>
<dbReference type="PANTHER" id="PTHR30474">
    <property type="entry name" value="CELL CYCLE PROTEIN"/>
    <property type="match status" value="1"/>
</dbReference>
<feature type="transmembrane region" description="Helical" evidence="17">
    <location>
        <begin position="94"/>
        <end position="115"/>
    </location>
</feature>
<evidence type="ECO:0000256" key="6">
    <source>
        <dbReference type="ARBA" id="ARBA00022984"/>
    </source>
</evidence>
<proteinExistence type="inferred from homology"/>
<dbReference type="GO" id="GO:0015648">
    <property type="term" value="F:lipid-linked peptidoglycan transporter activity"/>
    <property type="evidence" value="ECO:0007669"/>
    <property type="project" value="TreeGrafter"/>
</dbReference>
<feature type="transmembrane region" description="Helical" evidence="17">
    <location>
        <begin position="135"/>
        <end position="153"/>
    </location>
</feature>
<evidence type="ECO:0000256" key="15">
    <source>
        <dbReference type="ARBA" id="ARBA00049902"/>
    </source>
</evidence>
<dbReference type="EC" id="2.4.99.28" evidence="14"/>
<evidence type="ECO:0000256" key="10">
    <source>
        <dbReference type="ARBA" id="ARBA00033270"/>
    </source>
</evidence>
<comment type="caution">
    <text evidence="18">The sequence shown here is derived from an EMBL/GenBank/DDBJ whole genome shotgun (WGS) entry which is preliminary data.</text>
</comment>
<dbReference type="GO" id="GO:0032153">
    <property type="term" value="C:cell division site"/>
    <property type="evidence" value="ECO:0007669"/>
    <property type="project" value="TreeGrafter"/>
</dbReference>
<reference evidence="18 19" key="1">
    <citation type="submission" date="2018-08" db="EMBL/GenBank/DDBJ databases">
        <title>A genome reference for cultivated species of the human gut microbiota.</title>
        <authorList>
            <person name="Zou Y."/>
            <person name="Xue W."/>
            <person name="Luo G."/>
        </authorList>
    </citation>
    <scope>NUCLEOTIDE SEQUENCE [LARGE SCALE GENOMIC DNA]</scope>
    <source>
        <strain evidence="18 19">AM42-1AC</strain>
    </source>
</reference>
<comment type="similarity">
    <text evidence="11">Belongs to the SEDS family. FtsW subfamily.</text>
</comment>
<evidence type="ECO:0000256" key="13">
    <source>
        <dbReference type="ARBA" id="ARBA00041418"/>
    </source>
</evidence>
<evidence type="ECO:0000256" key="7">
    <source>
        <dbReference type="ARBA" id="ARBA00022989"/>
    </source>
</evidence>
<evidence type="ECO:0000256" key="1">
    <source>
        <dbReference type="ARBA" id="ARBA00004141"/>
    </source>
</evidence>
<dbReference type="NCBIfam" id="NF038403">
    <property type="entry name" value="perm_prefix_1"/>
    <property type="match status" value="1"/>
</dbReference>
<dbReference type="GO" id="GO:0005886">
    <property type="term" value="C:plasma membrane"/>
    <property type="evidence" value="ECO:0007669"/>
    <property type="project" value="TreeGrafter"/>
</dbReference>
<dbReference type="InterPro" id="IPR001182">
    <property type="entry name" value="FtsW/RodA"/>
</dbReference>
<feature type="transmembrane region" description="Helical" evidence="17">
    <location>
        <begin position="427"/>
        <end position="452"/>
    </location>
</feature>
<evidence type="ECO:0000256" key="4">
    <source>
        <dbReference type="ARBA" id="ARBA00022692"/>
    </source>
</evidence>
<feature type="transmembrane region" description="Helical" evidence="17">
    <location>
        <begin position="224"/>
        <end position="242"/>
    </location>
</feature>
<name>A0A413TCZ4_9FIRM</name>
<evidence type="ECO:0000256" key="8">
    <source>
        <dbReference type="ARBA" id="ARBA00023136"/>
    </source>
</evidence>
<evidence type="ECO:0000256" key="5">
    <source>
        <dbReference type="ARBA" id="ARBA00022960"/>
    </source>
</evidence>
<keyword evidence="2" id="KW-0328">Glycosyltransferase</keyword>
<dbReference type="EMBL" id="QSFX01000047">
    <property type="protein sequence ID" value="RHA82882.1"/>
    <property type="molecule type" value="Genomic_DNA"/>
</dbReference>
<dbReference type="GO" id="GO:0051301">
    <property type="term" value="P:cell division"/>
    <property type="evidence" value="ECO:0007669"/>
    <property type="project" value="InterPro"/>
</dbReference>
<keyword evidence="6" id="KW-0573">Peptidoglycan synthesis</keyword>
<evidence type="ECO:0000256" key="3">
    <source>
        <dbReference type="ARBA" id="ARBA00022679"/>
    </source>
</evidence>
<evidence type="ECO:0000256" key="17">
    <source>
        <dbReference type="SAM" id="Phobius"/>
    </source>
</evidence>
<dbReference type="InterPro" id="IPR047928">
    <property type="entry name" value="Perm_prefix_1"/>
</dbReference>
<evidence type="ECO:0000256" key="2">
    <source>
        <dbReference type="ARBA" id="ARBA00022676"/>
    </source>
</evidence>
<dbReference type="GO" id="GO:0008360">
    <property type="term" value="P:regulation of cell shape"/>
    <property type="evidence" value="ECO:0007669"/>
    <property type="project" value="UniProtKB-KW"/>
</dbReference>
<evidence type="ECO:0000256" key="9">
    <source>
        <dbReference type="ARBA" id="ARBA00032370"/>
    </source>
</evidence>
<keyword evidence="5" id="KW-0133">Cell shape</keyword>